<protein>
    <submittedName>
        <fullName evidence="2">Uncharacterized protein</fullName>
    </submittedName>
</protein>
<feature type="signal peptide" evidence="1">
    <location>
        <begin position="1"/>
        <end position="18"/>
    </location>
</feature>
<comment type="caution">
    <text evidence="2">The sequence shown here is derived from an EMBL/GenBank/DDBJ whole genome shotgun (WGS) entry which is preliminary data.</text>
</comment>
<reference evidence="2 3" key="1">
    <citation type="journal article" date="2019" name="Sci. Data">
        <title>Hybrid genome assembly and annotation of Danionella translucida.</title>
        <authorList>
            <person name="Kadobianskyi M."/>
            <person name="Schulze L."/>
            <person name="Schuelke M."/>
            <person name="Judkewitz B."/>
        </authorList>
    </citation>
    <scope>NUCLEOTIDE SEQUENCE [LARGE SCALE GENOMIC DNA]</scope>
    <source>
        <strain evidence="2 3">Bolton</strain>
    </source>
</reference>
<accession>A0A553QZ35</accession>
<feature type="chain" id="PRO_5021820223" evidence="1">
    <location>
        <begin position="19"/>
        <end position="302"/>
    </location>
</feature>
<keyword evidence="1" id="KW-0732">Signal</keyword>
<organism evidence="2 3">
    <name type="scientific">Danionella cerebrum</name>
    <dbReference type="NCBI Taxonomy" id="2873325"/>
    <lineage>
        <taxon>Eukaryota</taxon>
        <taxon>Metazoa</taxon>
        <taxon>Chordata</taxon>
        <taxon>Craniata</taxon>
        <taxon>Vertebrata</taxon>
        <taxon>Euteleostomi</taxon>
        <taxon>Actinopterygii</taxon>
        <taxon>Neopterygii</taxon>
        <taxon>Teleostei</taxon>
        <taxon>Ostariophysi</taxon>
        <taxon>Cypriniformes</taxon>
        <taxon>Danionidae</taxon>
        <taxon>Danioninae</taxon>
        <taxon>Danionella</taxon>
    </lineage>
</organism>
<dbReference type="Proteomes" id="UP000316079">
    <property type="component" value="Unassembled WGS sequence"/>
</dbReference>
<keyword evidence="3" id="KW-1185">Reference proteome</keyword>
<evidence type="ECO:0000313" key="3">
    <source>
        <dbReference type="Proteomes" id="UP000316079"/>
    </source>
</evidence>
<gene>
    <name evidence="2" type="ORF">DNTS_004704</name>
</gene>
<dbReference type="AlphaFoldDB" id="A0A553QZ35"/>
<dbReference type="EMBL" id="SRMA01025411">
    <property type="protein sequence ID" value="TRY95076.1"/>
    <property type="molecule type" value="Genomic_DNA"/>
</dbReference>
<name>A0A553QZ35_9TELE</name>
<evidence type="ECO:0000313" key="2">
    <source>
        <dbReference type="EMBL" id="TRY95076.1"/>
    </source>
</evidence>
<sequence length="302" mass="33763">MVLSAEVILLLISMYVNCSKLTQRQRNSSEVDEEEQSRAGLVLLTSALSHDLLIRSTAGTADRALIDLRRLLAHRHTLQGKEEMQESLCCRRDSARHTAGVTMINEPLAVNTILIIDRVVCIPLHCSDLWICCLAPYKAAGVDGRADRGKTIPARIPAVRDSSRRAALVSSHPDGSPGLTQYSPASIVRIRSGQRRNHVGENRKQARLWWLFKNQKEMRDGLWGVYTRNSRGSSTDADGHRRVFGIKDDFMKVHTRAEALEALLPAAVVNLRRTRAALHSYALLSEVEWSEVECTELHQVSV</sequence>
<evidence type="ECO:0000256" key="1">
    <source>
        <dbReference type="SAM" id="SignalP"/>
    </source>
</evidence>
<proteinExistence type="predicted"/>